<accession>A0ABZ2C6P7</accession>
<name>A0ABZ2C6P7_9BACI</name>
<sequence>MEKDPKCVIWNQEINENIKLPQEENKFSEGGLLSGVAKDWNTRYAPNLDEINEICKGGKVLSNI</sequence>
<keyword evidence="2" id="KW-1185">Reference proteome</keyword>
<evidence type="ECO:0000313" key="1">
    <source>
        <dbReference type="EMBL" id="WVX79169.1"/>
    </source>
</evidence>
<dbReference type="Proteomes" id="UP001357223">
    <property type="component" value="Chromosome"/>
</dbReference>
<dbReference type="RefSeq" id="WP_338448102.1">
    <property type="nucleotide sequence ID" value="NZ_CP137640.1"/>
</dbReference>
<proteinExistence type="predicted"/>
<gene>
    <name evidence="1" type="ORF">R4Z09_17870</name>
</gene>
<dbReference type="EMBL" id="CP137640">
    <property type="protein sequence ID" value="WVX79169.1"/>
    <property type="molecule type" value="Genomic_DNA"/>
</dbReference>
<evidence type="ECO:0000313" key="2">
    <source>
        <dbReference type="Proteomes" id="UP001357223"/>
    </source>
</evidence>
<organism evidence="1 2">
    <name type="scientific">Niallia oryzisoli</name>
    <dbReference type="NCBI Taxonomy" id="1737571"/>
    <lineage>
        <taxon>Bacteria</taxon>
        <taxon>Bacillati</taxon>
        <taxon>Bacillota</taxon>
        <taxon>Bacilli</taxon>
        <taxon>Bacillales</taxon>
        <taxon>Bacillaceae</taxon>
        <taxon>Niallia</taxon>
    </lineage>
</organism>
<reference evidence="1 2" key="1">
    <citation type="submission" date="2023-10" db="EMBL/GenBank/DDBJ databases">
        <title>Niallia locisalis sp.nov. isolated from a salt pond sample.</title>
        <authorList>
            <person name="Li X.-J."/>
            <person name="Dong L."/>
        </authorList>
    </citation>
    <scope>NUCLEOTIDE SEQUENCE [LARGE SCALE GENOMIC DNA]</scope>
    <source>
        <strain evidence="1 2">DSM 29761</strain>
    </source>
</reference>
<protein>
    <submittedName>
        <fullName evidence="1">Uncharacterized protein</fullName>
    </submittedName>
</protein>